<dbReference type="AlphaFoldDB" id="A0AAD6SG99"/>
<evidence type="ECO:0000313" key="2">
    <source>
        <dbReference type="EMBL" id="KAJ7027133.1"/>
    </source>
</evidence>
<keyword evidence="3" id="KW-1185">Reference proteome</keyword>
<proteinExistence type="predicted"/>
<dbReference type="EMBL" id="JARJCM010000129">
    <property type="protein sequence ID" value="KAJ7027133.1"/>
    <property type="molecule type" value="Genomic_DNA"/>
</dbReference>
<dbReference type="Proteomes" id="UP001218188">
    <property type="component" value="Unassembled WGS sequence"/>
</dbReference>
<feature type="region of interest" description="Disordered" evidence="1">
    <location>
        <begin position="424"/>
        <end position="451"/>
    </location>
</feature>
<feature type="compositionally biased region" description="Acidic residues" evidence="1">
    <location>
        <begin position="153"/>
        <end position="176"/>
    </location>
</feature>
<feature type="compositionally biased region" description="Polar residues" evidence="1">
    <location>
        <begin position="430"/>
        <end position="443"/>
    </location>
</feature>
<evidence type="ECO:0000313" key="3">
    <source>
        <dbReference type="Proteomes" id="UP001218188"/>
    </source>
</evidence>
<gene>
    <name evidence="2" type="ORF">C8F04DRAFT_1189944</name>
</gene>
<feature type="region of interest" description="Disordered" evidence="1">
    <location>
        <begin position="119"/>
        <end position="191"/>
    </location>
</feature>
<feature type="compositionally biased region" description="Acidic residues" evidence="1">
    <location>
        <begin position="119"/>
        <end position="128"/>
    </location>
</feature>
<feature type="region of interest" description="Disordered" evidence="1">
    <location>
        <begin position="298"/>
        <end position="368"/>
    </location>
</feature>
<organism evidence="2 3">
    <name type="scientific">Mycena alexandri</name>
    <dbReference type="NCBI Taxonomy" id="1745969"/>
    <lineage>
        <taxon>Eukaryota</taxon>
        <taxon>Fungi</taxon>
        <taxon>Dikarya</taxon>
        <taxon>Basidiomycota</taxon>
        <taxon>Agaricomycotina</taxon>
        <taxon>Agaricomycetes</taxon>
        <taxon>Agaricomycetidae</taxon>
        <taxon>Agaricales</taxon>
        <taxon>Marasmiineae</taxon>
        <taxon>Mycenaceae</taxon>
        <taxon>Mycena</taxon>
    </lineage>
</organism>
<accession>A0AAD6SG99</accession>
<evidence type="ECO:0000256" key="1">
    <source>
        <dbReference type="SAM" id="MobiDB-lite"/>
    </source>
</evidence>
<feature type="compositionally biased region" description="Basic and acidic residues" evidence="1">
    <location>
        <begin position="129"/>
        <end position="147"/>
    </location>
</feature>
<sequence>MDVKGSTYLEMVAIKESLDTAVVRRGRGDCARENFARQTESLCNCGSTLRHRSCGVEWSVVLYRDGAVFENSGAHNHSKYTHLLELTITKNKKLQLQGFVSKQPIALLTLEDEDNVNIDSIDSDEEDQDGHKSEEKDGMDSEDEKILDPMADANEDKEENENDGEEQDEDKEEDDDYGKKKVGTDPGLEYGEKLPAQVIPEMPDFEPPSEISQALAKTNLLNLTVIWIMLHGPQRARLKIVYSAQFKTHTNTCVNWRAILVYLQSVVHVATAGKRHSAYWSSQGCFVEVALHNRDPLPKFPLTRDNGRSPISINNPAGTEEAPNKRRPRPDNADGEDTPAFKRQATSRKLRPRGNEAPGRTQARVAPPGKVVAEGKVVESNIEAWCWWSWGRTCGGGTKANGTRLDQLLLRRYINTENLDEEGMDRNLKSGLSSRSSHRQNVPSLDPGLDFQPRVVLKPGKPKLCQCTLRSSSDVALKSNRPRSWSPNPSQSEFSVTFNSDSNVPSFRVGPSFVILGLTASRVNSSQVGSSYPIHLKIDSQAQLRFNLPYLQSHPKFRTKKPGQGDLNRIVARVVVQIFKLLTTEVQGGVALGNERDVIGSPAGASPMRKMHVRAMCAGIQVARRLDRVKGVAESECDANVHGGCNNVEAGTGLGRGGMEEI</sequence>
<name>A0AAD6SG99_9AGAR</name>
<reference evidence="2" key="1">
    <citation type="submission" date="2023-03" db="EMBL/GenBank/DDBJ databases">
        <title>Massive genome expansion in bonnet fungi (Mycena s.s.) driven by repeated elements and novel gene families across ecological guilds.</title>
        <authorList>
            <consortium name="Lawrence Berkeley National Laboratory"/>
            <person name="Harder C.B."/>
            <person name="Miyauchi S."/>
            <person name="Viragh M."/>
            <person name="Kuo A."/>
            <person name="Thoen E."/>
            <person name="Andreopoulos B."/>
            <person name="Lu D."/>
            <person name="Skrede I."/>
            <person name="Drula E."/>
            <person name="Henrissat B."/>
            <person name="Morin E."/>
            <person name="Kohler A."/>
            <person name="Barry K."/>
            <person name="LaButti K."/>
            <person name="Morin E."/>
            <person name="Salamov A."/>
            <person name="Lipzen A."/>
            <person name="Mereny Z."/>
            <person name="Hegedus B."/>
            <person name="Baldrian P."/>
            <person name="Stursova M."/>
            <person name="Weitz H."/>
            <person name="Taylor A."/>
            <person name="Grigoriev I.V."/>
            <person name="Nagy L.G."/>
            <person name="Martin F."/>
            <person name="Kauserud H."/>
        </authorList>
    </citation>
    <scope>NUCLEOTIDE SEQUENCE</scope>
    <source>
        <strain evidence="2">CBHHK200</strain>
    </source>
</reference>
<protein>
    <submittedName>
        <fullName evidence="2">Uncharacterized protein</fullName>
    </submittedName>
</protein>
<comment type="caution">
    <text evidence="2">The sequence shown here is derived from an EMBL/GenBank/DDBJ whole genome shotgun (WGS) entry which is preliminary data.</text>
</comment>